<evidence type="ECO:0000313" key="1">
    <source>
        <dbReference type="EMBL" id="KAJ0038321.1"/>
    </source>
</evidence>
<sequence>MQLIMVQELRSKLEQLETLFSRLRSLKNPNDLCKKVIPWRQEFKIFEEVSSDEENKDKLQNFNQGCKRTRRRPEGVQKVG</sequence>
<name>A0ACC0YMS3_9ROSI</name>
<proteinExistence type="predicted"/>
<organism evidence="1 2">
    <name type="scientific">Pistacia integerrima</name>
    <dbReference type="NCBI Taxonomy" id="434235"/>
    <lineage>
        <taxon>Eukaryota</taxon>
        <taxon>Viridiplantae</taxon>
        <taxon>Streptophyta</taxon>
        <taxon>Embryophyta</taxon>
        <taxon>Tracheophyta</taxon>
        <taxon>Spermatophyta</taxon>
        <taxon>Magnoliopsida</taxon>
        <taxon>eudicotyledons</taxon>
        <taxon>Gunneridae</taxon>
        <taxon>Pentapetalae</taxon>
        <taxon>rosids</taxon>
        <taxon>malvids</taxon>
        <taxon>Sapindales</taxon>
        <taxon>Anacardiaceae</taxon>
        <taxon>Pistacia</taxon>
    </lineage>
</organism>
<comment type="caution">
    <text evidence="1">The sequence shown here is derived from an EMBL/GenBank/DDBJ whole genome shotgun (WGS) entry which is preliminary data.</text>
</comment>
<keyword evidence="2" id="KW-1185">Reference proteome</keyword>
<protein>
    <submittedName>
        <fullName evidence="1">Uncharacterized protein</fullName>
    </submittedName>
</protein>
<gene>
    <name evidence="1" type="ORF">Pint_22582</name>
</gene>
<accession>A0ACC0YMS3</accession>
<evidence type="ECO:0000313" key="2">
    <source>
        <dbReference type="Proteomes" id="UP001163603"/>
    </source>
</evidence>
<dbReference type="EMBL" id="CM047741">
    <property type="protein sequence ID" value="KAJ0038321.1"/>
    <property type="molecule type" value="Genomic_DNA"/>
</dbReference>
<reference evidence="2" key="1">
    <citation type="journal article" date="2023" name="G3 (Bethesda)">
        <title>Genome assembly and association tests identify interacting loci associated with vigor, precocity, and sex in interspecific pistachio rootstocks.</title>
        <authorList>
            <person name="Palmer W."/>
            <person name="Jacygrad E."/>
            <person name="Sagayaradj S."/>
            <person name="Cavanaugh K."/>
            <person name="Han R."/>
            <person name="Bertier L."/>
            <person name="Beede B."/>
            <person name="Kafkas S."/>
            <person name="Golino D."/>
            <person name="Preece J."/>
            <person name="Michelmore R."/>
        </authorList>
    </citation>
    <scope>NUCLEOTIDE SEQUENCE [LARGE SCALE GENOMIC DNA]</scope>
</reference>
<dbReference type="Proteomes" id="UP001163603">
    <property type="component" value="Chromosome 6"/>
</dbReference>